<dbReference type="EMBL" id="CASHTH010000934">
    <property type="protein sequence ID" value="CAI8009233.1"/>
    <property type="molecule type" value="Genomic_DNA"/>
</dbReference>
<proteinExistence type="predicted"/>
<name>A0AA35W5U2_GEOBA</name>
<dbReference type="AlphaFoldDB" id="A0AA35W5U2"/>
<dbReference type="GO" id="GO:0000172">
    <property type="term" value="C:ribonuclease MRP complex"/>
    <property type="evidence" value="ECO:0007669"/>
    <property type="project" value="TreeGrafter"/>
</dbReference>
<evidence type="ECO:0000313" key="2">
    <source>
        <dbReference type="Proteomes" id="UP001174909"/>
    </source>
</evidence>
<dbReference type="GO" id="GO:0000447">
    <property type="term" value="P:endonucleolytic cleavage in ITS1 to separate SSU-rRNA from 5.8S rRNA and LSU-rRNA from tricistronic rRNA transcript (SSU-rRNA, 5.8S rRNA, LSU-rRNA)"/>
    <property type="evidence" value="ECO:0007669"/>
    <property type="project" value="TreeGrafter"/>
</dbReference>
<dbReference type="Proteomes" id="UP001174909">
    <property type="component" value="Unassembled WGS sequence"/>
</dbReference>
<dbReference type="GO" id="GO:0004526">
    <property type="term" value="F:ribonuclease P activity"/>
    <property type="evidence" value="ECO:0007669"/>
    <property type="project" value="TreeGrafter"/>
</dbReference>
<accession>A0AA35W5U2</accession>
<comment type="caution">
    <text evidence="1">The sequence shown here is derived from an EMBL/GenBank/DDBJ whole genome shotgun (WGS) entry which is preliminary data.</text>
</comment>
<dbReference type="InterPro" id="IPR013893">
    <property type="entry name" value="RNase_P_Rpp40"/>
</dbReference>
<dbReference type="GO" id="GO:0001682">
    <property type="term" value="P:tRNA 5'-leader removal"/>
    <property type="evidence" value="ECO:0007669"/>
    <property type="project" value="InterPro"/>
</dbReference>
<evidence type="ECO:0000313" key="1">
    <source>
        <dbReference type="EMBL" id="CAI8009233.1"/>
    </source>
</evidence>
<dbReference type="PANTHER" id="PTHR15396:SF1">
    <property type="entry name" value="RIBONUCLEASE P PROTEIN SUBUNIT P40"/>
    <property type="match status" value="1"/>
</dbReference>
<dbReference type="GO" id="GO:0000171">
    <property type="term" value="F:ribonuclease MRP activity"/>
    <property type="evidence" value="ECO:0007669"/>
    <property type="project" value="TreeGrafter"/>
</dbReference>
<sequence>MEDLPYTHSCSLQPSHSLWTVGLPLPLSTSPPPPRLISSWTQKKTTCLPGHSGKGNFAACRQTIDPTRSLGDKTSSRDQYYFTRTVMLHIIYKMCNYWCAVGYIECHHNVSLWIITKCVCVQLLYAILPTCTPRMCIIISVSPVCMSSLGSTGAHARDLVGGLYGAHYLEQNVCTGMFKLEPAKTQLWLDRGGTVGKQWERLQKRVRGHPLNHAVEVFVPGLARLPSDLQSLEPPSYSVSELTLSQLTEPHLRPSLSSLCGLTLDTRVDTDCVYALLPPVVEVDLMADHFRPGKPNYERTWLGAVACGVEVRGDAPESDYVSTYRTPEPHTTCRYGTRVRWTGMVHSDWVWDLLCRARGVLESGREADTVPWIAVSVWGFEDSPLSWGTCEHGSFMWGDNHYLVLLFRQASPIKS</sequence>
<reference evidence="1" key="1">
    <citation type="submission" date="2023-03" db="EMBL/GenBank/DDBJ databases">
        <authorList>
            <person name="Steffen K."/>
            <person name="Cardenas P."/>
        </authorList>
    </citation>
    <scope>NUCLEOTIDE SEQUENCE</scope>
</reference>
<dbReference type="GO" id="GO:0030681">
    <property type="term" value="C:multimeric ribonuclease P complex"/>
    <property type="evidence" value="ECO:0007669"/>
    <property type="project" value="TreeGrafter"/>
</dbReference>
<gene>
    <name evidence="1" type="ORF">GBAR_LOCUS6236</name>
</gene>
<keyword evidence="2" id="KW-1185">Reference proteome</keyword>
<dbReference type="Pfam" id="PF08584">
    <property type="entry name" value="Ribonuc_P_40"/>
    <property type="match status" value="1"/>
</dbReference>
<dbReference type="PANTHER" id="PTHR15396">
    <property type="entry name" value="RIBONUCLEASE P PROTEIN SUBUNIT P40"/>
    <property type="match status" value="1"/>
</dbReference>
<organism evidence="1 2">
    <name type="scientific">Geodia barretti</name>
    <name type="common">Barrett's horny sponge</name>
    <dbReference type="NCBI Taxonomy" id="519541"/>
    <lineage>
        <taxon>Eukaryota</taxon>
        <taxon>Metazoa</taxon>
        <taxon>Porifera</taxon>
        <taxon>Demospongiae</taxon>
        <taxon>Heteroscleromorpha</taxon>
        <taxon>Tetractinellida</taxon>
        <taxon>Astrophorina</taxon>
        <taxon>Geodiidae</taxon>
        <taxon>Geodia</taxon>
    </lineage>
</organism>
<protein>
    <submittedName>
        <fullName evidence="1">Ribonuclease P protein subunit p40</fullName>
    </submittedName>
</protein>